<dbReference type="GO" id="GO:0016567">
    <property type="term" value="P:protein ubiquitination"/>
    <property type="evidence" value="ECO:0007669"/>
    <property type="project" value="InterPro"/>
</dbReference>
<comment type="catalytic activity">
    <reaction evidence="1">
        <text>S-ubiquitinyl-[E2 ubiquitin-conjugating enzyme]-L-cysteine + [acceptor protein]-L-lysine = [E2 ubiquitin-conjugating enzyme]-L-cysteine + N(6)-ubiquitinyl-[acceptor protein]-L-lysine.</text>
        <dbReference type="EC" id="2.3.2.27"/>
    </reaction>
</comment>
<evidence type="ECO:0000259" key="13">
    <source>
        <dbReference type="Pfam" id="PF12483"/>
    </source>
</evidence>
<keyword evidence="8" id="KW-0833">Ubl conjugation pathway</keyword>
<dbReference type="RefSeq" id="WP_090286206.1">
    <property type="nucleotide sequence ID" value="NZ_FMWO01000048.1"/>
</dbReference>
<evidence type="ECO:0000256" key="11">
    <source>
        <dbReference type="ARBA" id="ARBA00023136"/>
    </source>
</evidence>
<dbReference type="Pfam" id="PF12483">
    <property type="entry name" value="GIDE"/>
    <property type="match status" value="1"/>
</dbReference>
<keyword evidence="11 12" id="KW-0472">Membrane</keyword>
<dbReference type="OrthoDB" id="7013907at2"/>
<evidence type="ECO:0000256" key="1">
    <source>
        <dbReference type="ARBA" id="ARBA00000900"/>
    </source>
</evidence>
<evidence type="ECO:0000313" key="15">
    <source>
        <dbReference type="Proteomes" id="UP000198729"/>
    </source>
</evidence>
<dbReference type="Proteomes" id="UP000198729">
    <property type="component" value="Unassembled WGS sequence"/>
</dbReference>
<dbReference type="AlphaFoldDB" id="A0A1G5SF19"/>
<gene>
    <name evidence="14" type="ORF">NSMM_400186</name>
</gene>
<keyword evidence="6" id="KW-0479">Metal-binding</keyword>
<sequence>MIEDRETLLLATIAAITICFYFFVRAWKYWRLIQDTPTSRLRSAHQGFVEIEGKGKFSQDRAIYAPLSNHRCLWYQSVIECKSSFKSRNAWRVVYQNTSESPFLLDDGTGTCLVDPYGAEVVSNEKLVWYGDTEWPVRTGIMDSALFAMSLKSGYRYTERLILPGQRLYVLGQLSTHSPATHHSSRDIMRDLLDSWKLDNKQLLLRFDSNHDGEIDLNEWEAARQAARSEAEVLHQTLQFEPATNHVFRPEDKRQPYIISVQPQMTIIGSFRHHAVATLLCCLGSIGYLVWQLHAYWQ</sequence>
<dbReference type="InterPro" id="IPR018247">
    <property type="entry name" value="EF_Hand_1_Ca_BS"/>
</dbReference>
<dbReference type="EMBL" id="FMWO01000048">
    <property type="protein sequence ID" value="SCZ85708.1"/>
    <property type="molecule type" value="Genomic_DNA"/>
</dbReference>
<keyword evidence="15" id="KW-1185">Reference proteome</keyword>
<evidence type="ECO:0000256" key="12">
    <source>
        <dbReference type="SAM" id="Phobius"/>
    </source>
</evidence>
<keyword evidence="9" id="KW-0862">Zinc</keyword>
<dbReference type="InterPro" id="IPR022170">
    <property type="entry name" value="MUL1-like"/>
</dbReference>
<protein>
    <recommendedName>
        <fullName evidence="3">RING-type E3 ubiquitin transferase</fullName>
        <ecNumber evidence="3">2.3.2.27</ecNumber>
    </recommendedName>
</protein>
<evidence type="ECO:0000313" key="14">
    <source>
        <dbReference type="EMBL" id="SCZ85708.1"/>
    </source>
</evidence>
<reference evidence="14 15" key="1">
    <citation type="submission" date="2016-10" db="EMBL/GenBank/DDBJ databases">
        <authorList>
            <person name="de Groot N.N."/>
        </authorList>
    </citation>
    <scope>NUCLEOTIDE SEQUENCE [LARGE SCALE GENOMIC DNA]</scope>
    <source>
        <strain evidence="14">1</strain>
    </source>
</reference>
<evidence type="ECO:0000256" key="6">
    <source>
        <dbReference type="ARBA" id="ARBA00022723"/>
    </source>
</evidence>
<evidence type="ECO:0000256" key="7">
    <source>
        <dbReference type="ARBA" id="ARBA00022771"/>
    </source>
</evidence>
<evidence type="ECO:0000256" key="10">
    <source>
        <dbReference type="ARBA" id="ARBA00022989"/>
    </source>
</evidence>
<dbReference type="GO" id="GO:0016020">
    <property type="term" value="C:membrane"/>
    <property type="evidence" value="ECO:0007669"/>
    <property type="project" value="UniProtKB-SubCell"/>
</dbReference>
<keyword evidence="7" id="KW-0863">Zinc-finger</keyword>
<proteinExistence type="predicted"/>
<organism evidence="14 15">
    <name type="scientific">Nitrosomonas mobilis</name>
    <dbReference type="NCBI Taxonomy" id="51642"/>
    <lineage>
        <taxon>Bacteria</taxon>
        <taxon>Pseudomonadati</taxon>
        <taxon>Pseudomonadota</taxon>
        <taxon>Betaproteobacteria</taxon>
        <taxon>Nitrosomonadales</taxon>
        <taxon>Nitrosomonadaceae</taxon>
        <taxon>Nitrosomonas</taxon>
    </lineage>
</organism>
<feature type="domain" description="E3 Ubiquitin ligase MUL1-like" evidence="13">
    <location>
        <begin position="84"/>
        <end position="176"/>
    </location>
</feature>
<evidence type="ECO:0000256" key="4">
    <source>
        <dbReference type="ARBA" id="ARBA00022679"/>
    </source>
</evidence>
<evidence type="ECO:0000256" key="5">
    <source>
        <dbReference type="ARBA" id="ARBA00022692"/>
    </source>
</evidence>
<evidence type="ECO:0000256" key="8">
    <source>
        <dbReference type="ARBA" id="ARBA00022786"/>
    </source>
</evidence>
<accession>A0A1G5SF19</accession>
<keyword evidence="4" id="KW-0808">Transferase</keyword>
<keyword evidence="10 12" id="KW-1133">Transmembrane helix</keyword>
<dbReference type="GO" id="GO:0008270">
    <property type="term" value="F:zinc ion binding"/>
    <property type="evidence" value="ECO:0007669"/>
    <property type="project" value="UniProtKB-KW"/>
</dbReference>
<dbReference type="PROSITE" id="PS00018">
    <property type="entry name" value="EF_HAND_1"/>
    <property type="match status" value="1"/>
</dbReference>
<evidence type="ECO:0000256" key="2">
    <source>
        <dbReference type="ARBA" id="ARBA00004141"/>
    </source>
</evidence>
<evidence type="ECO:0000256" key="3">
    <source>
        <dbReference type="ARBA" id="ARBA00012483"/>
    </source>
</evidence>
<dbReference type="GO" id="GO:0061630">
    <property type="term" value="F:ubiquitin protein ligase activity"/>
    <property type="evidence" value="ECO:0007669"/>
    <property type="project" value="UniProtKB-EC"/>
</dbReference>
<evidence type="ECO:0000256" key="9">
    <source>
        <dbReference type="ARBA" id="ARBA00022833"/>
    </source>
</evidence>
<feature type="transmembrane region" description="Helical" evidence="12">
    <location>
        <begin position="275"/>
        <end position="297"/>
    </location>
</feature>
<name>A0A1G5SF19_9PROT</name>
<feature type="transmembrane region" description="Helical" evidence="12">
    <location>
        <begin position="6"/>
        <end position="24"/>
    </location>
</feature>
<comment type="subcellular location">
    <subcellularLocation>
        <location evidence="2">Membrane</location>
        <topology evidence="2">Multi-pass membrane protein</topology>
    </subcellularLocation>
</comment>
<dbReference type="STRING" id="51642.NSMM_400186"/>
<keyword evidence="5 12" id="KW-0812">Transmembrane</keyword>
<dbReference type="EC" id="2.3.2.27" evidence="3"/>